<feature type="non-terminal residue" evidence="1">
    <location>
        <position position="1"/>
    </location>
</feature>
<proteinExistence type="evidence at transcript level"/>
<dbReference type="EMBL" id="BT032900">
    <property type="protein sequence ID" value="ACD99464.1"/>
    <property type="molecule type" value="mRNA"/>
</dbReference>
<reference evidence="1" key="1">
    <citation type="submission" date="2008-06" db="EMBL/GenBank/DDBJ databases">
        <authorList>
            <person name="Carlson J."/>
            <person name="Booth B."/>
            <person name="Frise E."/>
            <person name="Park S."/>
            <person name="Wan K."/>
            <person name="Yu C."/>
            <person name="Celniker S."/>
        </authorList>
    </citation>
    <scope>NUCLEOTIDE SEQUENCE</scope>
</reference>
<evidence type="ECO:0000313" key="3">
    <source>
        <dbReference type="EMBL" id="ACD99465.1"/>
    </source>
</evidence>
<evidence type="ECO:0000313" key="4">
    <source>
        <dbReference type="EMBL" id="ACD99466.1"/>
    </source>
</evidence>
<name>B3DNA7_DROME</name>
<dbReference type="AlphaFoldDB" id="B3DNA7"/>
<organism evidence="1">
    <name type="scientific">Drosophila melanogaster</name>
    <name type="common">Fruit fly</name>
    <dbReference type="NCBI Taxonomy" id="7227"/>
    <lineage>
        <taxon>Eukaryota</taxon>
        <taxon>Metazoa</taxon>
        <taxon>Ecdysozoa</taxon>
        <taxon>Arthropoda</taxon>
        <taxon>Hexapoda</taxon>
        <taxon>Insecta</taxon>
        <taxon>Pterygota</taxon>
        <taxon>Neoptera</taxon>
        <taxon>Endopterygota</taxon>
        <taxon>Diptera</taxon>
        <taxon>Brachycera</taxon>
        <taxon>Muscomorpha</taxon>
        <taxon>Ephydroidea</taxon>
        <taxon>Drosophilidae</taxon>
        <taxon>Drosophila</taxon>
        <taxon>Sophophora</taxon>
    </lineage>
</organism>
<dbReference type="EMBL" id="BT032895">
    <property type="protein sequence ID" value="ACD99459.1"/>
    <property type="molecule type" value="mRNA"/>
</dbReference>
<sequence>SAETAGVAYIVGLKGVRPVQQISVHLCCSGSLPDFTAHDGAGDRFVLRIVQRDSDIRRYFRERRLHIEVELIRDILVLVDGTDGTVQEIAAHIGHFVG</sequence>
<gene>
    <name evidence="1" type="primary">CG31410-RB</name>
</gene>
<accession>B3DNA7</accession>
<evidence type="ECO:0000313" key="2">
    <source>
        <dbReference type="EMBL" id="ACD99464.1"/>
    </source>
</evidence>
<dbReference type="EMBL" id="BT032902">
    <property type="protein sequence ID" value="ACD99466.1"/>
    <property type="molecule type" value="mRNA"/>
</dbReference>
<dbReference type="EMBL" id="BT032901">
    <property type="protein sequence ID" value="ACD99465.1"/>
    <property type="molecule type" value="mRNA"/>
</dbReference>
<evidence type="ECO:0000313" key="1">
    <source>
        <dbReference type="EMBL" id="ACD99459.1"/>
    </source>
</evidence>
<protein>
    <submittedName>
        <fullName evidence="1">IP19040p</fullName>
    </submittedName>
    <submittedName>
        <fullName evidence="2">IP19140p</fullName>
    </submittedName>
    <submittedName>
        <fullName evidence="3">IP19146p</fullName>
    </submittedName>
    <submittedName>
        <fullName evidence="4">IP19346p</fullName>
    </submittedName>
</protein>